<reference evidence="3" key="1">
    <citation type="journal article" date="2019" name="Int. J. Syst. Evol. Microbiol.">
        <title>The Global Catalogue of Microorganisms (GCM) 10K type strain sequencing project: providing services to taxonomists for standard genome sequencing and annotation.</title>
        <authorList>
            <consortium name="The Broad Institute Genomics Platform"/>
            <consortium name="The Broad Institute Genome Sequencing Center for Infectious Disease"/>
            <person name="Wu L."/>
            <person name="Ma J."/>
        </authorList>
    </citation>
    <scope>NUCLEOTIDE SEQUENCE [LARGE SCALE GENOMIC DNA]</scope>
    <source>
        <strain evidence="3">NBRC 110044</strain>
    </source>
</reference>
<accession>A0ABQ5YBD9</accession>
<dbReference type="PROSITE" id="PS51257">
    <property type="entry name" value="PROKAR_LIPOPROTEIN"/>
    <property type="match status" value="1"/>
</dbReference>
<keyword evidence="3" id="KW-1185">Reference proteome</keyword>
<dbReference type="EMBL" id="BSOG01000001">
    <property type="protein sequence ID" value="GLR11737.1"/>
    <property type="molecule type" value="Genomic_DNA"/>
</dbReference>
<evidence type="ECO:0008006" key="4">
    <source>
        <dbReference type="Google" id="ProtNLM"/>
    </source>
</evidence>
<comment type="caution">
    <text evidence="2">The sequence shown here is derived from an EMBL/GenBank/DDBJ whole genome shotgun (WGS) entry which is preliminary data.</text>
</comment>
<sequence length="182" mass="19133">MTRFSAYSLVAALMLLAGCATTPSEPAKPASPVVTAPKPIEPAKPVEPAAITPAPSTKPAEIVKQVEPTQPTTAAAPIVGNWEGKWTIDSMGYEGKTVIVIEKLDGANVVGRATMFDTPYGDLTEAFAPATFDGSKLNVKHQNNASYVLTLGEKDGAMRLSGPLVYITEAGTYNGNIRVSKK</sequence>
<dbReference type="Proteomes" id="UP001156706">
    <property type="component" value="Unassembled WGS sequence"/>
</dbReference>
<gene>
    <name evidence="2" type="ORF">GCM10007907_05270</name>
</gene>
<name>A0ABQ5YBD9_9NEIS</name>
<protein>
    <recommendedName>
        <fullName evidence="4">Copper resistance protein NlpE</fullName>
    </recommendedName>
</protein>
<feature type="signal peptide" evidence="1">
    <location>
        <begin position="1"/>
        <end position="22"/>
    </location>
</feature>
<dbReference type="RefSeq" id="WP_284194879.1">
    <property type="nucleotide sequence ID" value="NZ_BSOG01000001.1"/>
</dbReference>
<organism evidence="2 3">
    <name type="scientific">Chitinimonas prasina</name>
    <dbReference type="NCBI Taxonomy" id="1434937"/>
    <lineage>
        <taxon>Bacteria</taxon>
        <taxon>Pseudomonadati</taxon>
        <taxon>Pseudomonadota</taxon>
        <taxon>Betaproteobacteria</taxon>
        <taxon>Neisseriales</taxon>
        <taxon>Chitinibacteraceae</taxon>
        <taxon>Chitinimonas</taxon>
    </lineage>
</organism>
<feature type="chain" id="PRO_5047362902" description="Copper resistance protein NlpE" evidence="1">
    <location>
        <begin position="23"/>
        <end position="182"/>
    </location>
</feature>
<keyword evidence="1" id="KW-0732">Signal</keyword>
<evidence type="ECO:0000313" key="3">
    <source>
        <dbReference type="Proteomes" id="UP001156706"/>
    </source>
</evidence>
<proteinExistence type="predicted"/>
<evidence type="ECO:0000256" key="1">
    <source>
        <dbReference type="SAM" id="SignalP"/>
    </source>
</evidence>
<evidence type="ECO:0000313" key="2">
    <source>
        <dbReference type="EMBL" id="GLR11737.1"/>
    </source>
</evidence>